<dbReference type="Proteomes" id="UP000698059">
    <property type="component" value="Unassembled WGS sequence"/>
</dbReference>
<gene>
    <name evidence="2" type="ORF">JOD49_000391</name>
</gene>
<sequence length="269" mass="29671">MTHQIAPRTVVEAFLPASGEVLLADIYDTANLAGLPDQPVRLAIRRLIAGGDVTQHGRGRAGTLSLTSAGHLRMQRDRQSLALAFAQDAGDAPWDGRWRIIAVSVPERERTVRDTLRRELRDLGAVAISTGLYVSPHHLVDVLHMDASPYLSTATTDDLDVRGITDPLAIAELLWPHRPTVSAYAAVDAALQQDGEDPTTTAVVRKLQLADALERAIRDDPLLPPELRGRAWVPTQIRAAWARRWDTLHADTRNAIYEGWWPPATTAYR</sequence>
<name>A0ABS2LAM5_9CELL</name>
<dbReference type="EMBL" id="JAFBBO010000001">
    <property type="protein sequence ID" value="MBM7477471.1"/>
    <property type="molecule type" value="Genomic_DNA"/>
</dbReference>
<reference evidence="2 3" key="1">
    <citation type="submission" date="2021-01" db="EMBL/GenBank/DDBJ databases">
        <title>Sequencing the genomes of 1000 actinobacteria strains.</title>
        <authorList>
            <person name="Klenk H.-P."/>
        </authorList>
    </citation>
    <scope>NUCLEOTIDE SEQUENCE [LARGE SCALE GENOMIC DNA]</scope>
    <source>
        <strain evidence="2 3">DSM 46000</strain>
    </source>
</reference>
<proteinExistence type="predicted"/>
<dbReference type="InterPro" id="IPR048846">
    <property type="entry name" value="PaaX-like_central"/>
</dbReference>
<accession>A0ABS2LAM5</accession>
<comment type="caution">
    <text evidence="2">The sequence shown here is derived from an EMBL/GenBank/DDBJ whole genome shotgun (WGS) entry which is preliminary data.</text>
</comment>
<dbReference type="Gene3D" id="3.30.70.2650">
    <property type="match status" value="1"/>
</dbReference>
<evidence type="ECO:0000313" key="2">
    <source>
        <dbReference type="EMBL" id="MBM7477471.1"/>
    </source>
</evidence>
<dbReference type="PANTHER" id="PTHR30319">
    <property type="entry name" value="PHENYLACETIC ACID REGULATOR-RELATED TRANSCRIPTIONAL REPRESSOR"/>
    <property type="match status" value="1"/>
</dbReference>
<dbReference type="RefSeq" id="WP_205305753.1">
    <property type="nucleotide sequence ID" value="NZ_BAAAVF010000024.1"/>
</dbReference>
<dbReference type="Pfam" id="PF20803">
    <property type="entry name" value="PaaX_M"/>
    <property type="match status" value="1"/>
</dbReference>
<keyword evidence="3" id="KW-1185">Reference proteome</keyword>
<dbReference type="PANTHER" id="PTHR30319:SF1">
    <property type="entry name" value="TRANSCRIPTIONAL REPRESSOR PAAX"/>
    <property type="match status" value="1"/>
</dbReference>
<evidence type="ECO:0000259" key="1">
    <source>
        <dbReference type="Pfam" id="PF20803"/>
    </source>
</evidence>
<dbReference type="Gene3D" id="1.20.58.1460">
    <property type="match status" value="1"/>
</dbReference>
<organism evidence="2 3">
    <name type="scientific">Oerskovia jenensis</name>
    <dbReference type="NCBI Taxonomy" id="162169"/>
    <lineage>
        <taxon>Bacteria</taxon>
        <taxon>Bacillati</taxon>
        <taxon>Actinomycetota</taxon>
        <taxon>Actinomycetes</taxon>
        <taxon>Micrococcales</taxon>
        <taxon>Cellulomonadaceae</taxon>
        <taxon>Oerskovia</taxon>
    </lineage>
</organism>
<evidence type="ECO:0000313" key="3">
    <source>
        <dbReference type="Proteomes" id="UP000698059"/>
    </source>
</evidence>
<protein>
    <submittedName>
        <fullName evidence="2">Phenylacetic acid degradation operon negative regulatory protein</fullName>
    </submittedName>
</protein>
<feature type="domain" description="Transcriptional repressor PaaX-like central Cas2-like" evidence="1">
    <location>
        <begin position="92"/>
        <end position="142"/>
    </location>
</feature>